<accession>A0ABU6DB88</accession>
<protein>
    <submittedName>
        <fullName evidence="1">Uncharacterized protein</fullName>
    </submittedName>
</protein>
<dbReference type="EMBL" id="JAROBY010000016">
    <property type="protein sequence ID" value="MEB4794223.1"/>
    <property type="molecule type" value="Genomic_DNA"/>
</dbReference>
<evidence type="ECO:0000313" key="1">
    <source>
        <dbReference type="EMBL" id="MEB4794223.1"/>
    </source>
</evidence>
<proteinExistence type="predicted"/>
<dbReference type="Proteomes" id="UP001355653">
    <property type="component" value="Unassembled WGS sequence"/>
</dbReference>
<reference evidence="1 2" key="1">
    <citation type="submission" date="2023-03" db="EMBL/GenBank/DDBJ databases">
        <title>Bacillus Genome Sequencing.</title>
        <authorList>
            <person name="Dunlap C."/>
        </authorList>
    </citation>
    <scope>NUCLEOTIDE SEQUENCE [LARGE SCALE GENOMIC DNA]</scope>
    <source>
        <strain evidence="1 2">NRS-1351</strain>
    </source>
</reference>
<comment type="caution">
    <text evidence="1">The sequence shown here is derived from an EMBL/GenBank/DDBJ whole genome shotgun (WGS) entry which is preliminary data.</text>
</comment>
<dbReference type="RefSeq" id="WP_174806711.1">
    <property type="nucleotide sequence ID" value="NZ_JAROBY010000016.1"/>
</dbReference>
<organism evidence="1 2">
    <name type="scientific">Paenibacillus chondroitinus</name>
    <dbReference type="NCBI Taxonomy" id="59842"/>
    <lineage>
        <taxon>Bacteria</taxon>
        <taxon>Bacillati</taxon>
        <taxon>Bacillota</taxon>
        <taxon>Bacilli</taxon>
        <taxon>Bacillales</taxon>
        <taxon>Paenibacillaceae</taxon>
        <taxon>Paenibacillus</taxon>
    </lineage>
</organism>
<keyword evidence="2" id="KW-1185">Reference proteome</keyword>
<gene>
    <name evidence="1" type="ORF">P5G65_09980</name>
</gene>
<name>A0ABU6DB88_9BACL</name>
<evidence type="ECO:0000313" key="2">
    <source>
        <dbReference type="Proteomes" id="UP001355653"/>
    </source>
</evidence>
<sequence>MASCLKYLSTRRSIIPTCKKLYGYFADGKFEQTVANLDQLISSHVQNDPSAFNTYDEYKAAVTELTKLGKHFVRRAFKVS</sequence>